<evidence type="ECO:0000313" key="3">
    <source>
        <dbReference type="EMBL" id="MBB6714594.1"/>
    </source>
</evidence>
<dbReference type="EMBL" id="JACKWY010000004">
    <property type="protein sequence ID" value="MBB6714594.1"/>
    <property type="molecule type" value="Genomic_DNA"/>
</dbReference>
<keyword evidence="3" id="KW-0808">Transferase</keyword>
<organism evidence="3 4">
    <name type="scientific">Clostridium gasigenes</name>
    <dbReference type="NCBI Taxonomy" id="94869"/>
    <lineage>
        <taxon>Bacteria</taxon>
        <taxon>Bacillati</taxon>
        <taxon>Bacillota</taxon>
        <taxon>Clostridia</taxon>
        <taxon>Eubacteriales</taxon>
        <taxon>Clostridiaceae</taxon>
        <taxon>Clostridium</taxon>
    </lineage>
</organism>
<reference evidence="3 4" key="1">
    <citation type="submission" date="2020-08" db="EMBL/GenBank/DDBJ databases">
        <title>Clostridia isolated from Swiss meat.</title>
        <authorList>
            <person name="Wambui J."/>
            <person name="Stevens M.J.A."/>
            <person name="Stephan R."/>
        </authorList>
    </citation>
    <scope>NUCLEOTIDE SEQUENCE [LARGE SCALE GENOMIC DNA]</scope>
    <source>
        <strain evidence="3 4">CM001</strain>
    </source>
</reference>
<dbReference type="PANTHER" id="PTHR41786:SF1">
    <property type="entry name" value="6-HYDROXYMETHYLPTERIN DIPHOSPHOKINASE MPTE-LIKE DOMAIN-CONTAINING PROTEIN"/>
    <property type="match status" value="1"/>
</dbReference>
<evidence type="ECO:0000256" key="1">
    <source>
        <dbReference type="SAM" id="Coils"/>
    </source>
</evidence>
<dbReference type="PANTHER" id="PTHR41786">
    <property type="entry name" value="MOTILITY ACCESSORY FACTOR MAF"/>
    <property type="match status" value="1"/>
</dbReference>
<dbReference type="InterPro" id="IPR002826">
    <property type="entry name" value="MptE-like"/>
</dbReference>
<proteinExistence type="predicted"/>
<feature type="domain" description="6-hydroxymethylpterin diphosphokinase MptE-like" evidence="2">
    <location>
        <begin position="178"/>
        <end position="344"/>
    </location>
</feature>
<dbReference type="AlphaFoldDB" id="A0A7X0SBP3"/>
<dbReference type="Proteomes" id="UP000585258">
    <property type="component" value="Unassembled WGS sequence"/>
</dbReference>
<evidence type="ECO:0000313" key="4">
    <source>
        <dbReference type="Proteomes" id="UP000585258"/>
    </source>
</evidence>
<evidence type="ECO:0000259" key="2">
    <source>
        <dbReference type="Pfam" id="PF01973"/>
    </source>
</evidence>
<accession>A0A7X0SBP3</accession>
<dbReference type="SUPFAM" id="SSF53335">
    <property type="entry name" value="S-adenosyl-L-methionine-dependent methyltransferases"/>
    <property type="match status" value="1"/>
</dbReference>
<dbReference type="RefSeq" id="WP_185164151.1">
    <property type="nucleotide sequence ID" value="NZ_JACKWY010000004.1"/>
</dbReference>
<comment type="caution">
    <text evidence="3">The sequence shown here is derived from an EMBL/GenBank/DDBJ whole genome shotgun (WGS) entry which is preliminary data.</text>
</comment>
<sequence length="576" mass="67103">MKNCYTLDKTKDNYNILRVNKQDKKLYLGSKYRENEDVNKIIEDQGVITENTNYIIFGIGTGNVGRELIKRKDKNSKIIIVEIDEELLEFVTENNVIDDLINRDDVIIISKVEDMIYNTKNIINEMNVEFFRMIETTNYSKLYLEELEDYFIAIKYCISEICIERNTTKRFSLEWYNTLLQNMKCYTNGKSIFEYKDKYKDKPAIIVSAGPSLNKNIDLLKENTNNLIITGGRPLKALYERNIKPDFLTIIDSSEDSFKIVKDLIEMVECPLVMNGTTNSEATKKHNGEKIVTTRNKFIKRVFDNKIEAIEYGGSVAHSMTYFAMQMGCNPIIFIGQDLAYTNDKGHADGIEQFKNDINVYGRPDDIYVDDIYGEKIRTGLVLNNFRMELEKLIKLRENITFINATEGGANINGTIVMNLKEVLSKYCLNEFDKTTLKENIPEDRTEKIVNELENILSAMKKCKKVAKEAMKVFEEYKTAYHLNKNQKMNSLNNKLNKLEERLKVSYANTEILNDLVFDVMYTINNNEKYLINLTDNKNEIIRKKFNKNEDIYRATVELMDMVIPKMKEEIKKILE</sequence>
<keyword evidence="1" id="KW-0175">Coiled coil</keyword>
<dbReference type="Pfam" id="PF01973">
    <property type="entry name" value="MptE-like"/>
    <property type="match status" value="1"/>
</dbReference>
<name>A0A7X0SBP3_9CLOT</name>
<gene>
    <name evidence="3" type="ORF">H7E68_07605</name>
</gene>
<dbReference type="GO" id="GO:0016740">
    <property type="term" value="F:transferase activity"/>
    <property type="evidence" value="ECO:0007669"/>
    <property type="project" value="UniProtKB-KW"/>
</dbReference>
<feature type="coiled-coil region" evidence="1">
    <location>
        <begin position="482"/>
        <end position="509"/>
    </location>
</feature>
<dbReference type="InterPro" id="IPR029063">
    <property type="entry name" value="SAM-dependent_MTases_sf"/>
</dbReference>
<protein>
    <submittedName>
        <fullName evidence="3">Motility associated factor glycosyltransferase family protein</fullName>
    </submittedName>
</protein>